<dbReference type="EMBL" id="CM042063">
    <property type="protein sequence ID" value="KAI3668092.1"/>
    <property type="molecule type" value="Genomic_DNA"/>
</dbReference>
<reference evidence="2" key="1">
    <citation type="journal article" date="2022" name="Mol. Ecol. Resour.">
        <title>The genomes of chicory, endive, great burdock and yacon provide insights into Asteraceae palaeo-polyploidization history and plant inulin production.</title>
        <authorList>
            <person name="Fan W."/>
            <person name="Wang S."/>
            <person name="Wang H."/>
            <person name="Wang A."/>
            <person name="Jiang F."/>
            <person name="Liu H."/>
            <person name="Zhao H."/>
            <person name="Xu D."/>
            <person name="Zhang Y."/>
        </authorList>
    </citation>
    <scope>NUCLEOTIDE SEQUENCE [LARGE SCALE GENOMIC DNA]</scope>
    <source>
        <strain evidence="2">cv. Niubang</strain>
    </source>
</reference>
<evidence type="ECO:0000313" key="2">
    <source>
        <dbReference type="Proteomes" id="UP001055879"/>
    </source>
</evidence>
<dbReference type="Proteomes" id="UP001055879">
    <property type="component" value="Linkage Group LG17"/>
</dbReference>
<organism evidence="1 2">
    <name type="scientific">Arctium lappa</name>
    <name type="common">Greater burdock</name>
    <name type="synonym">Lappa major</name>
    <dbReference type="NCBI Taxonomy" id="4217"/>
    <lineage>
        <taxon>Eukaryota</taxon>
        <taxon>Viridiplantae</taxon>
        <taxon>Streptophyta</taxon>
        <taxon>Embryophyta</taxon>
        <taxon>Tracheophyta</taxon>
        <taxon>Spermatophyta</taxon>
        <taxon>Magnoliopsida</taxon>
        <taxon>eudicotyledons</taxon>
        <taxon>Gunneridae</taxon>
        <taxon>Pentapetalae</taxon>
        <taxon>asterids</taxon>
        <taxon>campanulids</taxon>
        <taxon>Asterales</taxon>
        <taxon>Asteraceae</taxon>
        <taxon>Carduoideae</taxon>
        <taxon>Cardueae</taxon>
        <taxon>Arctiinae</taxon>
        <taxon>Arctium</taxon>
    </lineage>
</organism>
<comment type="caution">
    <text evidence="1">The sequence shown here is derived from an EMBL/GenBank/DDBJ whole genome shotgun (WGS) entry which is preliminary data.</text>
</comment>
<name>A0ACB8XKV1_ARCLA</name>
<gene>
    <name evidence="1" type="ORF">L6452_43167</name>
</gene>
<protein>
    <submittedName>
        <fullName evidence="1">Uncharacterized protein</fullName>
    </submittedName>
</protein>
<sequence>MEHEIKSESSDDGLPADNPRAPSDVHSTELLISNSDLLNLVNSDEHNFQEIIAHKFHGVEGLAKVLHVNLKHGLVSSKDEERRRIVFGTNTYKPPSWKCFHHFLLGAFKDSKKLILLACAVATLGFGIKDHGVQEGYYEIVGILATIMVAAISATTNFYQVKGNFDRLSELHNKIKIDVLRGGMMKQIPIFNVVVGDVVALKFGDRIPADGVFIEGNSLRVKEEEDSRILSTRNSDDDNHDHPFIMSGGSKVVDGRGKMLVLSVGMNTHWNKMMSSSNRCYEQTRLQASVDKIASYFGTFASAIAFFYLLGTVIRHIPGNTKDENVNWRNTIDMIPSVSRCVVEMVEGLSLAVTLAQAFCMKSVMEHGVMVKSMSDCEVIGSATVICSNKVGSLTTNRMEVTEVWVGFDKIIDGSFTNVVDTKVVELFHQAIGLNTSGSVYTSSVSGTTTSECFGSPTEKAILSWGVNKLGMEMEALNQGFTILRDNVFTAKAIATECGILEAGPHVINNGEEVIEGREFRNYTEEERMNRVDGIRVMARSSSLDKLLMVQCLKKKGDVVAVTTGDHELAKESFDGLQFTLKVMRWQRGVYKNIQNYVQFQVPANAAALVINFICAVASGVIPLTASQMECVNLVMVILGVIALAIEQPNEQLMKKPPVNCRDAPLITNVMWRNISMQSVYQIIIILIVWFEGESIFDVDEKVKGMIVFNAFVLCQVFNLFNSRKMEERNVFKDVHKNLPFMSIVVVVIMFQVVMVEFHWLYGREDENTLTTWRV</sequence>
<proteinExistence type="predicted"/>
<accession>A0ACB8XKV1</accession>
<evidence type="ECO:0000313" key="1">
    <source>
        <dbReference type="EMBL" id="KAI3668092.1"/>
    </source>
</evidence>
<keyword evidence="2" id="KW-1185">Reference proteome</keyword>
<reference evidence="1 2" key="2">
    <citation type="journal article" date="2022" name="Mol. Ecol. Resour.">
        <title>The genomes of chicory, endive, great burdock and yacon provide insights into Asteraceae paleo-polyploidization history and plant inulin production.</title>
        <authorList>
            <person name="Fan W."/>
            <person name="Wang S."/>
            <person name="Wang H."/>
            <person name="Wang A."/>
            <person name="Jiang F."/>
            <person name="Liu H."/>
            <person name="Zhao H."/>
            <person name="Xu D."/>
            <person name="Zhang Y."/>
        </authorList>
    </citation>
    <scope>NUCLEOTIDE SEQUENCE [LARGE SCALE GENOMIC DNA]</scope>
    <source>
        <strain evidence="2">cv. Niubang</strain>
    </source>
</reference>